<organism evidence="2 3">
    <name type="scientific">Rosa chinensis</name>
    <name type="common">China rose</name>
    <dbReference type="NCBI Taxonomy" id="74649"/>
    <lineage>
        <taxon>Eukaryota</taxon>
        <taxon>Viridiplantae</taxon>
        <taxon>Streptophyta</taxon>
        <taxon>Embryophyta</taxon>
        <taxon>Tracheophyta</taxon>
        <taxon>Spermatophyta</taxon>
        <taxon>Magnoliopsida</taxon>
        <taxon>eudicotyledons</taxon>
        <taxon>Gunneridae</taxon>
        <taxon>Pentapetalae</taxon>
        <taxon>rosids</taxon>
        <taxon>fabids</taxon>
        <taxon>Rosales</taxon>
        <taxon>Rosaceae</taxon>
        <taxon>Rosoideae</taxon>
        <taxon>Rosoideae incertae sedis</taxon>
        <taxon>Rosa</taxon>
    </lineage>
</organism>
<proteinExistence type="predicted"/>
<dbReference type="AlphaFoldDB" id="A0A2P6RZ74"/>
<feature type="signal peptide" evidence="1">
    <location>
        <begin position="1"/>
        <end position="24"/>
    </location>
</feature>
<accession>A0A2P6RZ74</accession>
<keyword evidence="3" id="KW-1185">Reference proteome</keyword>
<evidence type="ECO:0000313" key="2">
    <source>
        <dbReference type="EMBL" id="PRQ51738.1"/>
    </source>
</evidence>
<name>A0A2P6RZ74_ROSCH</name>
<dbReference type="Gramene" id="PRQ51738">
    <property type="protein sequence ID" value="PRQ51738"/>
    <property type="gene ID" value="RchiOBHm_Chr2g0147791"/>
</dbReference>
<dbReference type="Proteomes" id="UP000238479">
    <property type="component" value="Chromosome 2"/>
</dbReference>
<protein>
    <submittedName>
        <fullName evidence="2">Uncharacterized protein</fullName>
    </submittedName>
</protein>
<feature type="chain" id="PRO_5015148234" evidence="1">
    <location>
        <begin position="25"/>
        <end position="52"/>
    </location>
</feature>
<comment type="caution">
    <text evidence="2">The sequence shown here is derived from an EMBL/GenBank/DDBJ whole genome shotgun (WGS) entry which is preliminary data.</text>
</comment>
<sequence>MRFCGGRCDCICAILSFTHTGCQAHRVCVVAIPVHNIYLCSGKSYRSGESRR</sequence>
<gene>
    <name evidence="2" type="ORF">RchiOBHm_Chr2g0147791</name>
</gene>
<keyword evidence="1" id="KW-0732">Signal</keyword>
<reference evidence="2 3" key="1">
    <citation type="journal article" date="2018" name="Nat. Genet.">
        <title>The Rosa genome provides new insights in the design of modern roses.</title>
        <authorList>
            <person name="Bendahmane M."/>
        </authorList>
    </citation>
    <scope>NUCLEOTIDE SEQUENCE [LARGE SCALE GENOMIC DNA]</scope>
    <source>
        <strain evidence="3">cv. Old Blush</strain>
    </source>
</reference>
<evidence type="ECO:0000313" key="3">
    <source>
        <dbReference type="Proteomes" id="UP000238479"/>
    </source>
</evidence>
<dbReference type="EMBL" id="PDCK01000040">
    <property type="protein sequence ID" value="PRQ51738.1"/>
    <property type="molecule type" value="Genomic_DNA"/>
</dbReference>
<evidence type="ECO:0000256" key="1">
    <source>
        <dbReference type="SAM" id="SignalP"/>
    </source>
</evidence>